<feature type="domain" description="PAC" evidence="14">
    <location>
        <begin position="254"/>
        <end position="305"/>
    </location>
</feature>
<dbReference type="InterPro" id="IPR036097">
    <property type="entry name" value="HisK_dim/P_sf"/>
</dbReference>
<dbReference type="SMART" id="SM00086">
    <property type="entry name" value="PAC"/>
    <property type="match status" value="4"/>
</dbReference>
<dbReference type="InterPro" id="IPR003018">
    <property type="entry name" value="GAF"/>
</dbReference>
<dbReference type="SMART" id="SM00091">
    <property type="entry name" value="PAS"/>
    <property type="match status" value="4"/>
</dbReference>
<evidence type="ECO:0000256" key="1">
    <source>
        <dbReference type="ARBA" id="ARBA00000085"/>
    </source>
</evidence>
<dbReference type="Gene3D" id="3.30.450.40">
    <property type="match status" value="1"/>
</dbReference>
<feature type="domain" description="PAC" evidence="14">
    <location>
        <begin position="621"/>
        <end position="673"/>
    </location>
</feature>
<comment type="catalytic activity">
    <reaction evidence="1">
        <text>ATP + protein L-histidine = ADP + protein N-phospho-L-histidine.</text>
        <dbReference type="EC" id="2.7.13.3"/>
    </reaction>
</comment>
<comment type="caution">
    <text evidence="15">The sequence shown here is derived from an EMBL/GenBank/DDBJ whole genome shotgun (WGS) entry which is preliminary data.</text>
</comment>
<dbReference type="SMART" id="SM00448">
    <property type="entry name" value="REC"/>
    <property type="match status" value="1"/>
</dbReference>
<evidence type="ECO:0000259" key="14">
    <source>
        <dbReference type="PROSITE" id="PS50113"/>
    </source>
</evidence>
<dbReference type="Pfam" id="PF00512">
    <property type="entry name" value="HisKA"/>
    <property type="match status" value="1"/>
</dbReference>
<dbReference type="InterPro" id="IPR029016">
    <property type="entry name" value="GAF-like_dom_sf"/>
</dbReference>
<dbReference type="SUPFAM" id="SSF47384">
    <property type="entry name" value="Homodimeric domain of signal transducing histidine kinase"/>
    <property type="match status" value="1"/>
</dbReference>
<dbReference type="Pfam" id="PF13426">
    <property type="entry name" value="PAS_9"/>
    <property type="match status" value="3"/>
</dbReference>
<reference evidence="15" key="1">
    <citation type="submission" date="2021-05" db="EMBL/GenBank/DDBJ databases">
        <authorList>
            <person name="Pietrasiak N."/>
            <person name="Ward R."/>
            <person name="Stajich J.E."/>
            <person name="Kurbessoian T."/>
        </authorList>
    </citation>
    <scope>NUCLEOTIDE SEQUENCE</scope>
    <source>
        <strain evidence="15">CPER-KK1</strain>
    </source>
</reference>
<dbReference type="PROSITE" id="PS50110">
    <property type="entry name" value="RESPONSE_REGULATORY"/>
    <property type="match status" value="1"/>
</dbReference>
<dbReference type="InterPro" id="IPR004358">
    <property type="entry name" value="Sig_transdc_His_kin-like_C"/>
</dbReference>
<dbReference type="GO" id="GO:0000155">
    <property type="term" value="F:phosphorelay sensor kinase activity"/>
    <property type="evidence" value="ECO:0007669"/>
    <property type="project" value="InterPro"/>
</dbReference>
<dbReference type="PANTHER" id="PTHR43065:SF46">
    <property type="entry name" value="C4-DICARBOXYLATE TRANSPORT SENSOR PROTEIN DCTB"/>
    <property type="match status" value="1"/>
</dbReference>
<evidence type="ECO:0000256" key="6">
    <source>
        <dbReference type="ARBA" id="ARBA00022777"/>
    </source>
</evidence>
<evidence type="ECO:0000256" key="5">
    <source>
        <dbReference type="ARBA" id="ARBA00022741"/>
    </source>
</evidence>
<dbReference type="InterPro" id="IPR036890">
    <property type="entry name" value="HATPase_C_sf"/>
</dbReference>
<dbReference type="InterPro" id="IPR013656">
    <property type="entry name" value="PAS_4"/>
</dbReference>
<accession>A0A951PNZ1</accession>
<feature type="domain" description="PAC" evidence="14">
    <location>
        <begin position="380"/>
        <end position="432"/>
    </location>
</feature>
<reference evidence="15" key="2">
    <citation type="journal article" date="2022" name="Microbiol. Resour. Announc.">
        <title>Metagenome Sequencing to Explore Phylogenomics of Terrestrial Cyanobacteria.</title>
        <authorList>
            <person name="Ward R.D."/>
            <person name="Stajich J.E."/>
            <person name="Johansen J.R."/>
            <person name="Huntemann M."/>
            <person name="Clum A."/>
            <person name="Foster B."/>
            <person name="Foster B."/>
            <person name="Roux S."/>
            <person name="Palaniappan K."/>
            <person name="Varghese N."/>
            <person name="Mukherjee S."/>
            <person name="Reddy T.B.K."/>
            <person name="Daum C."/>
            <person name="Copeland A."/>
            <person name="Chen I.A."/>
            <person name="Ivanova N.N."/>
            <person name="Kyrpides N.C."/>
            <person name="Shapiro N."/>
            <person name="Eloe-Fadrosh E.A."/>
            <person name="Pietrasiak N."/>
        </authorList>
    </citation>
    <scope>NUCLEOTIDE SEQUENCE</scope>
    <source>
        <strain evidence="15">CPER-KK1</strain>
    </source>
</reference>
<evidence type="ECO:0000256" key="7">
    <source>
        <dbReference type="ARBA" id="ARBA00022840"/>
    </source>
</evidence>
<dbReference type="SUPFAM" id="SSF55874">
    <property type="entry name" value="ATPase domain of HSP90 chaperone/DNA topoisomerase II/histidine kinase"/>
    <property type="match status" value="1"/>
</dbReference>
<dbReference type="PROSITE" id="PS50109">
    <property type="entry name" value="HIS_KIN"/>
    <property type="match status" value="1"/>
</dbReference>
<keyword evidence="5" id="KW-0547">Nucleotide-binding</keyword>
<gene>
    <name evidence="15" type="ORF">KME25_17655</name>
</gene>
<dbReference type="InterPro" id="IPR000014">
    <property type="entry name" value="PAS"/>
</dbReference>
<dbReference type="SMART" id="SM00387">
    <property type="entry name" value="HATPase_c"/>
    <property type="match status" value="1"/>
</dbReference>
<keyword evidence="8" id="KW-0902">Two-component regulatory system</keyword>
<feature type="domain" description="PAS" evidence="13">
    <location>
        <begin position="429"/>
        <end position="499"/>
    </location>
</feature>
<feature type="modified residue" description="4-aspartylphosphate" evidence="9">
    <location>
        <position position="978"/>
    </location>
</feature>
<dbReference type="Proteomes" id="UP000753908">
    <property type="component" value="Unassembled WGS sequence"/>
</dbReference>
<name>A0A951PNZ1_9CYAN</name>
<dbReference type="PANTHER" id="PTHR43065">
    <property type="entry name" value="SENSOR HISTIDINE KINASE"/>
    <property type="match status" value="1"/>
</dbReference>
<evidence type="ECO:0000313" key="16">
    <source>
        <dbReference type="Proteomes" id="UP000753908"/>
    </source>
</evidence>
<dbReference type="PRINTS" id="PR00344">
    <property type="entry name" value="BCTRLSENSOR"/>
</dbReference>
<dbReference type="InterPro" id="IPR005467">
    <property type="entry name" value="His_kinase_dom"/>
</dbReference>
<dbReference type="Gene3D" id="1.10.287.130">
    <property type="match status" value="1"/>
</dbReference>
<dbReference type="CDD" id="cd00082">
    <property type="entry name" value="HisKA"/>
    <property type="match status" value="1"/>
</dbReference>
<keyword evidence="7" id="KW-0067">ATP-binding</keyword>
<evidence type="ECO:0000313" key="15">
    <source>
        <dbReference type="EMBL" id="MBW4546248.1"/>
    </source>
</evidence>
<evidence type="ECO:0000259" key="13">
    <source>
        <dbReference type="PROSITE" id="PS50112"/>
    </source>
</evidence>
<dbReference type="SUPFAM" id="SSF55785">
    <property type="entry name" value="PYP-like sensor domain (PAS domain)"/>
    <property type="match status" value="4"/>
</dbReference>
<evidence type="ECO:0000256" key="8">
    <source>
        <dbReference type="ARBA" id="ARBA00023012"/>
    </source>
</evidence>
<dbReference type="CDD" id="cd00156">
    <property type="entry name" value="REC"/>
    <property type="match status" value="1"/>
</dbReference>
<dbReference type="InterPro" id="IPR035965">
    <property type="entry name" value="PAS-like_dom_sf"/>
</dbReference>
<feature type="domain" description="Histidine kinase" evidence="11">
    <location>
        <begin position="686"/>
        <end position="908"/>
    </location>
</feature>
<evidence type="ECO:0000256" key="10">
    <source>
        <dbReference type="SAM" id="Coils"/>
    </source>
</evidence>
<evidence type="ECO:0000256" key="9">
    <source>
        <dbReference type="PROSITE-ProRule" id="PRU00169"/>
    </source>
</evidence>
<dbReference type="InterPro" id="IPR000700">
    <property type="entry name" value="PAS-assoc_C"/>
</dbReference>
<keyword evidence="6" id="KW-0418">Kinase</keyword>
<dbReference type="SMART" id="SM00065">
    <property type="entry name" value="GAF"/>
    <property type="match status" value="1"/>
</dbReference>
<sequence>MKAVLPNNEMDGFEVTYQDKILEPGAKEALDDFTLLAAQICEAPTALITLLDHNRQQIHSQYGLTLTQTAKEIAFCAHVALKADVFIVPDALVDERFAADPLVISAPYIRFYAGVPLITSQGYTVGTLSIIDYVPRELTPGQLARLQTLSRQVIRQLELRQNLVNLEHTARESEQLERKLRHRELELLDVFENGPSGLHCLDANGMILWANQSELDLLGYTREEYVGHPAANFYADKAVIEDILKRLAANETLHNYEARMLCKDGSSRYVLINSNVLWEDGKFSHTRCFTRDITERKLAEEALRQTEERFRNLVETSSDWVWEVDENAVYTYASPKVRDVLGYEPEEVIGKTPFDWMPAEEARRVADIFAPIAAQALPFSCLENLNIHKDGHLVVLETSGIPFFNAEGRFRGYRGMDRDITRRKSVEAELRDLGAALENAVEGISRLDAQGRYIAVNKSYANTHGYEPEEMIGMEWQLTVHPEDVDKLTAAYQQMLVSGKVDTEARGIRKGGAVFYKQVVMIAAYDGQKQFIGHHCFMKDISDRKRTEQKIHEQAALLDVATEAIFVHSLDNKILFWNKGAERLYGWKREEVVGKNAWRLLYQNSQSQQEIQKTLLERGEWQGELHKVTKDNRDIIVESRLTLVRDTQNQPKSILVVNTDITEKKQLEAQFLRTQRMESIGTLAGGIAHDLNNVLAPILMAVQLLQIKLTDERSQQWLDILETSARRGADLVKQVVSFARGMDGDRTIVQVRHILSEIRQIARETFPKSIEMYVDVSQDLWAVSGDATQLHQVFMNLCVNARDALPDGGTLSISAENLLIDEDYARMNIEAKVGTYVVVTVSDTGIGIPKEILDRIFEPFFTTKEIGKGTGLGLSTVMGIIKSHGGFINVYSEIGQGTEFKIYLPALEETEARSFEELEPPAGRGELILVVDDEVSIRTITKTALENHHYRVLTASDGIEAIALYAQHKKSINAVLIDIMMPEMDGSTTIRTLRKMEPQVKIIAVSGLVSTDKLAQLAMLEVNTFLSKPYTTIDLLKSLHTVLNSHV</sequence>
<dbReference type="PROSITE" id="PS50113">
    <property type="entry name" value="PAC"/>
    <property type="match status" value="4"/>
</dbReference>
<dbReference type="SUPFAM" id="SSF55781">
    <property type="entry name" value="GAF domain-like"/>
    <property type="match status" value="1"/>
</dbReference>
<dbReference type="InterPro" id="IPR001789">
    <property type="entry name" value="Sig_transdc_resp-reg_receiver"/>
</dbReference>
<evidence type="ECO:0000259" key="11">
    <source>
        <dbReference type="PROSITE" id="PS50109"/>
    </source>
</evidence>
<feature type="domain" description="PAC" evidence="14">
    <location>
        <begin position="501"/>
        <end position="553"/>
    </location>
</feature>
<dbReference type="AlphaFoldDB" id="A0A951PNZ1"/>
<dbReference type="Gene3D" id="3.30.565.10">
    <property type="entry name" value="Histidine kinase-like ATPase, C-terminal domain"/>
    <property type="match status" value="1"/>
</dbReference>
<keyword evidence="3 9" id="KW-0597">Phosphoprotein</keyword>
<keyword evidence="4" id="KW-0808">Transferase</keyword>
<feature type="domain" description="PAS" evidence="13">
    <location>
        <begin position="183"/>
        <end position="227"/>
    </location>
</feature>
<feature type="domain" description="PAS" evidence="13">
    <location>
        <begin position="557"/>
        <end position="596"/>
    </location>
</feature>
<dbReference type="InterPro" id="IPR001610">
    <property type="entry name" value="PAC"/>
</dbReference>
<evidence type="ECO:0000256" key="2">
    <source>
        <dbReference type="ARBA" id="ARBA00012438"/>
    </source>
</evidence>
<dbReference type="EC" id="2.7.13.3" evidence="2"/>
<dbReference type="Pfam" id="PF00072">
    <property type="entry name" value="Response_reg"/>
    <property type="match status" value="1"/>
</dbReference>
<feature type="coiled-coil region" evidence="10">
    <location>
        <begin position="156"/>
        <end position="186"/>
    </location>
</feature>
<dbReference type="Gene3D" id="3.30.450.20">
    <property type="entry name" value="PAS domain"/>
    <property type="match status" value="4"/>
</dbReference>
<dbReference type="InterPro" id="IPR003594">
    <property type="entry name" value="HATPase_dom"/>
</dbReference>
<evidence type="ECO:0000259" key="12">
    <source>
        <dbReference type="PROSITE" id="PS50110"/>
    </source>
</evidence>
<protein>
    <recommendedName>
        <fullName evidence="2">histidine kinase</fullName>
        <ecNumber evidence="2">2.7.13.3</ecNumber>
    </recommendedName>
</protein>
<dbReference type="Pfam" id="PF08448">
    <property type="entry name" value="PAS_4"/>
    <property type="match status" value="1"/>
</dbReference>
<feature type="domain" description="Response regulatory" evidence="12">
    <location>
        <begin position="927"/>
        <end position="1043"/>
    </location>
</feature>
<organism evidence="15 16">
    <name type="scientific">Symplocastrum torsivum CPER-KK1</name>
    <dbReference type="NCBI Taxonomy" id="450513"/>
    <lineage>
        <taxon>Bacteria</taxon>
        <taxon>Bacillati</taxon>
        <taxon>Cyanobacteriota</taxon>
        <taxon>Cyanophyceae</taxon>
        <taxon>Oscillatoriophycideae</taxon>
        <taxon>Oscillatoriales</taxon>
        <taxon>Microcoleaceae</taxon>
        <taxon>Symplocastrum</taxon>
    </lineage>
</organism>
<evidence type="ECO:0000256" key="3">
    <source>
        <dbReference type="ARBA" id="ARBA00022553"/>
    </source>
</evidence>
<dbReference type="SUPFAM" id="SSF52172">
    <property type="entry name" value="CheY-like"/>
    <property type="match status" value="1"/>
</dbReference>
<feature type="domain" description="PAS" evidence="13">
    <location>
        <begin position="306"/>
        <end position="352"/>
    </location>
</feature>
<dbReference type="InterPro" id="IPR011006">
    <property type="entry name" value="CheY-like_superfamily"/>
</dbReference>
<dbReference type="SMART" id="SM00388">
    <property type="entry name" value="HisKA"/>
    <property type="match status" value="1"/>
</dbReference>
<evidence type="ECO:0000256" key="4">
    <source>
        <dbReference type="ARBA" id="ARBA00022679"/>
    </source>
</evidence>
<dbReference type="Pfam" id="PF02518">
    <property type="entry name" value="HATPase_c"/>
    <property type="match status" value="1"/>
</dbReference>
<dbReference type="CDD" id="cd00130">
    <property type="entry name" value="PAS"/>
    <property type="match status" value="4"/>
</dbReference>
<proteinExistence type="predicted"/>
<dbReference type="Gene3D" id="3.40.50.2300">
    <property type="match status" value="1"/>
</dbReference>
<dbReference type="InterPro" id="IPR003661">
    <property type="entry name" value="HisK_dim/P_dom"/>
</dbReference>
<dbReference type="NCBIfam" id="TIGR00229">
    <property type="entry name" value="sensory_box"/>
    <property type="match status" value="4"/>
</dbReference>
<dbReference type="EMBL" id="JAHHIF010000023">
    <property type="protein sequence ID" value="MBW4546248.1"/>
    <property type="molecule type" value="Genomic_DNA"/>
</dbReference>
<keyword evidence="10" id="KW-0175">Coiled coil</keyword>
<dbReference type="PROSITE" id="PS50112">
    <property type="entry name" value="PAS"/>
    <property type="match status" value="4"/>
</dbReference>